<organism evidence="1 2">
    <name type="scientific">Daphnia magna</name>
    <dbReference type="NCBI Taxonomy" id="35525"/>
    <lineage>
        <taxon>Eukaryota</taxon>
        <taxon>Metazoa</taxon>
        <taxon>Ecdysozoa</taxon>
        <taxon>Arthropoda</taxon>
        <taxon>Crustacea</taxon>
        <taxon>Branchiopoda</taxon>
        <taxon>Diplostraca</taxon>
        <taxon>Cladocera</taxon>
        <taxon>Anomopoda</taxon>
        <taxon>Daphniidae</taxon>
        <taxon>Daphnia</taxon>
    </lineage>
</organism>
<reference evidence="1 2" key="1">
    <citation type="journal article" date="2023" name="Nucleic Acids Res.">
        <title>The hologenome of Daphnia magna reveals possible DNA methylation and microbiome-mediated evolution of the host genome.</title>
        <authorList>
            <person name="Chaturvedi A."/>
            <person name="Li X."/>
            <person name="Dhandapani V."/>
            <person name="Marshall H."/>
            <person name="Kissane S."/>
            <person name="Cuenca-Cambronero M."/>
            <person name="Asole G."/>
            <person name="Calvet F."/>
            <person name="Ruiz-Romero M."/>
            <person name="Marangio P."/>
            <person name="Guigo R."/>
            <person name="Rago D."/>
            <person name="Mirbahai L."/>
            <person name="Eastwood N."/>
            <person name="Colbourne J.K."/>
            <person name="Zhou J."/>
            <person name="Mallon E."/>
            <person name="Orsini L."/>
        </authorList>
    </citation>
    <scope>NUCLEOTIDE SEQUENCE [LARGE SCALE GENOMIC DNA]</scope>
    <source>
        <strain evidence="1">LRV0_1</strain>
    </source>
</reference>
<protein>
    <submittedName>
        <fullName evidence="1">Uncharacterized protein</fullName>
    </submittedName>
</protein>
<accession>A0ABQ9Z8J5</accession>
<proteinExistence type="predicted"/>
<evidence type="ECO:0000313" key="2">
    <source>
        <dbReference type="Proteomes" id="UP001234178"/>
    </source>
</evidence>
<dbReference type="EMBL" id="JAOYFB010000003">
    <property type="protein sequence ID" value="KAK4009203.1"/>
    <property type="molecule type" value="Genomic_DNA"/>
</dbReference>
<keyword evidence="2" id="KW-1185">Reference proteome</keyword>
<dbReference type="Proteomes" id="UP001234178">
    <property type="component" value="Unassembled WGS sequence"/>
</dbReference>
<evidence type="ECO:0000313" key="1">
    <source>
        <dbReference type="EMBL" id="KAK4009203.1"/>
    </source>
</evidence>
<sequence>MQLPPPIYATLASPHLNKLSLGIVEYVFYKYSKTRCYFQALARPAYQSIARSSFKVVLYRHPLAMAWKFQGGAGAAVLWQQDVYTLHTVAQRKTALLSL</sequence>
<gene>
    <name evidence="1" type="ORF">OUZ56_018312</name>
</gene>
<name>A0ABQ9Z8J5_9CRUS</name>
<comment type="caution">
    <text evidence="1">The sequence shown here is derived from an EMBL/GenBank/DDBJ whole genome shotgun (WGS) entry which is preliminary data.</text>
</comment>